<feature type="transmembrane region" description="Helical" evidence="1">
    <location>
        <begin position="48"/>
        <end position="71"/>
    </location>
</feature>
<evidence type="ECO:0000256" key="1">
    <source>
        <dbReference type="SAM" id="Phobius"/>
    </source>
</evidence>
<reference evidence="2 3" key="1">
    <citation type="submission" date="2019-04" db="EMBL/GenBank/DDBJ databases">
        <title>Genome of a novel bacterium Candidatus Jettenia ecosi reconstructed from metagenome of an anammox bioreactor.</title>
        <authorList>
            <person name="Mardanov A.V."/>
            <person name="Beletsky A.V."/>
            <person name="Ravin N.V."/>
            <person name="Botchkova E.A."/>
            <person name="Litti Y.V."/>
            <person name="Nozhevnikova A.N."/>
        </authorList>
    </citation>
    <scope>NUCLEOTIDE SEQUENCE [LARGE SCALE GENOMIC DNA]</scope>
    <source>
        <strain evidence="2">J2</strain>
    </source>
</reference>
<keyword evidence="1" id="KW-0812">Transmembrane</keyword>
<proteinExistence type="predicted"/>
<evidence type="ECO:0000313" key="3">
    <source>
        <dbReference type="Proteomes" id="UP000319783"/>
    </source>
</evidence>
<comment type="caution">
    <text evidence="2">The sequence shown here is derived from an EMBL/GenBank/DDBJ whole genome shotgun (WGS) entry which is preliminary data.</text>
</comment>
<protein>
    <submittedName>
        <fullName evidence="2">Uncharacterized protein</fullName>
    </submittedName>
</protein>
<keyword evidence="1" id="KW-1133">Transmembrane helix</keyword>
<dbReference type="Proteomes" id="UP000319783">
    <property type="component" value="Unassembled WGS sequence"/>
</dbReference>
<keyword evidence="1" id="KW-0472">Membrane</keyword>
<dbReference type="AlphaFoldDB" id="A0A533QFC9"/>
<evidence type="ECO:0000313" key="2">
    <source>
        <dbReference type="EMBL" id="TLD43488.1"/>
    </source>
</evidence>
<dbReference type="EMBL" id="SULG01000002">
    <property type="protein sequence ID" value="TLD43488.1"/>
    <property type="molecule type" value="Genomic_DNA"/>
</dbReference>
<sequence length="80" mass="9145">MRMGIRGEHGHTLLFFQGDIPPYSMIKKLDIWAFCKAKALPCISICKVVGNMFCIVVNFSTLLLTCLLYHFNTKYVRISS</sequence>
<accession>A0A533QFC9</accession>
<organism evidence="2 3">
    <name type="scientific">Candidatus Jettenia ecosi</name>
    <dbReference type="NCBI Taxonomy" id="2494326"/>
    <lineage>
        <taxon>Bacteria</taxon>
        <taxon>Pseudomonadati</taxon>
        <taxon>Planctomycetota</taxon>
        <taxon>Candidatus Brocadiia</taxon>
        <taxon>Candidatus Brocadiales</taxon>
        <taxon>Candidatus Brocadiaceae</taxon>
        <taxon>Candidatus Jettenia</taxon>
    </lineage>
</organism>
<gene>
    <name evidence="2" type="ORF">JETT_0119</name>
</gene>
<name>A0A533QFC9_9BACT</name>